<dbReference type="AlphaFoldDB" id="A0A1I1CFC9"/>
<name>A0A1I1CFC9_9BACT</name>
<dbReference type="InterPro" id="IPR008949">
    <property type="entry name" value="Isoprenoid_synthase_dom_sf"/>
</dbReference>
<evidence type="ECO:0000256" key="3">
    <source>
        <dbReference type="ARBA" id="ARBA00022679"/>
    </source>
</evidence>
<keyword evidence="5" id="KW-0460">Magnesium</keyword>
<dbReference type="GO" id="GO:0008299">
    <property type="term" value="P:isoprenoid biosynthetic process"/>
    <property type="evidence" value="ECO:0007669"/>
    <property type="project" value="InterPro"/>
</dbReference>
<keyword evidence="4" id="KW-0479">Metal-binding</keyword>
<dbReference type="PANTHER" id="PTHR12001">
    <property type="entry name" value="GERANYLGERANYL PYROPHOSPHATE SYNTHASE"/>
    <property type="match status" value="1"/>
</dbReference>
<dbReference type="OrthoDB" id="9805316at2"/>
<reference evidence="7 8" key="1">
    <citation type="submission" date="2016-10" db="EMBL/GenBank/DDBJ databases">
        <authorList>
            <person name="de Groot N.N."/>
        </authorList>
    </citation>
    <scope>NUCLEOTIDE SEQUENCE [LARGE SCALE GENOMIC DNA]</scope>
    <source>
        <strain evidence="7 8">DSM 23399</strain>
    </source>
</reference>
<evidence type="ECO:0000313" key="8">
    <source>
        <dbReference type="Proteomes" id="UP000198790"/>
    </source>
</evidence>
<dbReference type="Proteomes" id="UP000198790">
    <property type="component" value="Unassembled WGS sequence"/>
</dbReference>
<dbReference type="Pfam" id="PF00348">
    <property type="entry name" value="polyprenyl_synt"/>
    <property type="match status" value="1"/>
</dbReference>
<comment type="cofactor">
    <cofactor evidence="1">
        <name>Mg(2+)</name>
        <dbReference type="ChEBI" id="CHEBI:18420"/>
    </cofactor>
</comment>
<dbReference type="EMBL" id="FOKK01000034">
    <property type="protein sequence ID" value="SFB61385.1"/>
    <property type="molecule type" value="Genomic_DNA"/>
</dbReference>
<dbReference type="GO" id="GO:0046872">
    <property type="term" value="F:metal ion binding"/>
    <property type="evidence" value="ECO:0007669"/>
    <property type="project" value="UniProtKB-KW"/>
</dbReference>
<dbReference type="InterPro" id="IPR000092">
    <property type="entry name" value="Polyprenyl_synt"/>
</dbReference>
<dbReference type="GO" id="GO:0004659">
    <property type="term" value="F:prenyltransferase activity"/>
    <property type="evidence" value="ECO:0007669"/>
    <property type="project" value="InterPro"/>
</dbReference>
<proteinExistence type="inferred from homology"/>
<dbReference type="PROSITE" id="PS00723">
    <property type="entry name" value="POLYPRENYL_SYNTHASE_1"/>
    <property type="match status" value="1"/>
</dbReference>
<dbReference type="RefSeq" id="WP_092902045.1">
    <property type="nucleotide sequence ID" value="NZ_FOKK01000034.1"/>
</dbReference>
<evidence type="ECO:0000256" key="1">
    <source>
        <dbReference type="ARBA" id="ARBA00001946"/>
    </source>
</evidence>
<protein>
    <submittedName>
        <fullName evidence="7">Geranylgeranyl diphosphate synthase, type II</fullName>
    </submittedName>
</protein>
<evidence type="ECO:0000313" key="7">
    <source>
        <dbReference type="EMBL" id="SFB61385.1"/>
    </source>
</evidence>
<dbReference type="Gene3D" id="1.10.600.10">
    <property type="entry name" value="Farnesyl Diphosphate Synthase"/>
    <property type="match status" value="1"/>
</dbReference>
<keyword evidence="8" id="KW-1185">Reference proteome</keyword>
<evidence type="ECO:0000256" key="6">
    <source>
        <dbReference type="RuleBase" id="RU004466"/>
    </source>
</evidence>
<dbReference type="SFLD" id="SFLDS00005">
    <property type="entry name" value="Isoprenoid_Synthase_Type_I"/>
    <property type="match status" value="1"/>
</dbReference>
<dbReference type="SFLD" id="SFLDG01017">
    <property type="entry name" value="Polyprenyl_Transferase_Like"/>
    <property type="match status" value="1"/>
</dbReference>
<dbReference type="SUPFAM" id="SSF48576">
    <property type="entry name" value="Terpenoid synthases"/>
    <property type="match status" value="1"/>
</dbReference>
<dbReference type="CDD" id="cd00685">
    <property type="entry name" value="Trans_IPPS_HT"/>
    <property type="match status" value="1"/>
</dbReference>
<dbReference type="InterPro" id="IPR033749">
    <property type="entry name" value="Polyprenyl_synt_CS"/>
</dbReference>
<sequence length="333" mass="37647">MTEKSHAHALLGKLEHYIQNEFPIDAGIGKSPRELYEPITYILSLDGKRIRPLLSLLAYGIYKTDPETILSQAAAVEVFHNFTLMHDDIMDDAPLRRGKEAVHMKWNNNVAILSGDVMLVKAYDLLLPTQAEKLGEVIRLFNKTASEVCEGQQFDMNFEALESVHEDEYINMIRLKTAVLLGFALQLGALLAGAEKDDAQKLYEFGMNIGVGFQLKDDLLDVFADQAKFGKQVGGDIISNKKTFLLIKALELAEGKDAEALNYWLSQSDFDKEEKVQAVRGIYEKLGIKAITEAKMNSYFEAGFAQYDAIHFKNEDYFLELKKITQDLIHREK</sequence>
<evidence type="ECO:0000256" key="2">
    <source>
        <dbReference type="ARBA" id="ARBA00006706"/>
    </source>
</evidence>
<organism evidence="7 8">
    <name type="scientific">Algoriphagus aquimarinus</name>
    <dbReference type="NCBI Taxonomy" id="237018"/>
    <lineage>
        <taxon>Bacteria</taxon>
        <taxon>Pseudomonadati</taxon>
        <taxon>Bacteroidota</taxon>
        <taxon>Cytophagia</taxon>
        <taxon>Cytophagales</taxon>
        <taxon>Cyclobacteriaceae</taxon>
        <taxon>Algoriphagus</taxon>
    </lineage>
</organism>
<dbReference type="PANTHER" id="PTHR12001:SF85">
    <property type="entry name" value="SHORT CHAIN ISOPRENYL DIPHOSPHATE SYNTHASE"/>
    <property type="match status" value="1"/>
</dbReference>
<gene>
    <name evidence="7" type="ORF">SAMN04489723_1349</name>
</gene>
<comment type="similarity">
    <text evidence="2 6">Belongs to the FPP/GGPP synthase family.</text>
</comment>
<keyword evidence="3 6" id="KW-0808">Transferase</keyword>
<evidence type="ECO:0000256" key="4">
    <source>
        <dbReference type="ARBA" id="ARBA00022723"/>
    </source>
</evidence>
<evidence type="ECO:0000256" key="5">
    <source>
        <dbReference type="ARBA" id="ARBA00022842"/>
    </source>
</evidence>
<dbReference type="STRING" id="237018.SAMN04489723_1349"/>
<accession>A0A1I1CFC9</accession>
<dbReference type="PROSITE" id="PS00444">
    <property type="entry name" value="POLYPRENYL_SYNTHASE_2"/>
    <property type="match status" value="1"/>
</dbReference>